<dbReference type="Pfam" id="PF15575">
    <property type="entry name" value="Imm49"/>
    <property type="match status" value="1"/>
</dbReference>
<protein>
    <submittedName>
        <fullName evidence="1">Immunity protein 49 of polymorphic toxin system</fullName>
    </submittedName>
</protein>
<keyword evidence="2" id="KW-1185">Reference proteome</keyword>
<sequence>MANTLEFNNWDENSFKDDYDKNFNGFKEKMLNAAKSNPNTSHSLFKRAILWFAIKYVHNESSFEELSYYMKLAMQAAYAHIQTEVNLGTTQELWIDNEKVSLQKTSSTHKTNVATLMEINDITCICRCEKVKEAIFRQTDPGPFFHNVNLARSYHYPYYYLEKSLHKIDDAVIQRQLDKMDKSAEDFFKDDDEWNDWYEAIYLPLSALRNAFYLGNEASFNEKLQIALDKDRAFNDDAKGRYANPDNWIPWEINAFACRAHDKGWNITVNDSRLLMFLVEGKCNVENLAP</sequence>
<dbReference type="AlphaFoldDB" id="A0A2T6C4C6"/>
<evidence type="ECO:0000313" key="1">
    <source>
        <dbReference type="EMBL" id="PTX63137.1"/>
    </source>
</evidence>
<name>A0A2T6C4C6_9FLAO</name>
<reference evidence="1 2" key="1">
    <citation type="submission" date="2018-04" db="EMBL/GenBank/DDBJ databases">
        <title>Genomic Encyclopedia of Archaeal and Bacterial Type Strains, Phase II (KMG-II): from individual species to whole genera.</title>
        <authorList>
            <person name="Goeker M."/>
        </authorList>
    </citation>
    <scope>NUCLEOTIDE SEQUENCE [LARGE SCALE GENOMIC DNA]</scope>
    <source>
        <strain evidence="1 2">DSM 25731</strain>
    </source>
</reference>
<evidence type="ECO:0000313" key="2">
    <source>
        <dbReference type="Proteomes" id="UP000244090"/>
    </source>
</evidence>
<dbReference type="EMBL" id="QBKT01000002">
    <property type="protein sequence ID" value="PTX63137.1"/>
    <property type="molecule type" value="Genomic_DNA"/>
</dbReference>
<organism evidence="1 2">
    <name type="scientific">Kordia periserrulae</name>
    <dbReference type="NCBI Taxonomy" id="701523"/>
    <lineage>
        <taxon>Bacteria</taxon>
        <taxon>Pseudomonadati</taxon>
        <taxon>Bacteroidota</taxon>
        <taxon>Flavobacteriia</taxon>
        <taxon>Flavobacteriales</taxon>
        <taxon>Flavobacteriaceae</taxon>
        <taxon>Kordia</taxon>
    </lineage>
</organism>
<proteinExistence type="predicted"/>
<accession>A0A2T6C4C6</accession>
<dbReference type="Proteomes" id="UP000244090">
    <property type="component" value="Unassembled WGS sequence"/>
</dbReference>
<gene>
    <name evidence="1" type="ORF">C8N46_102540</name>
</gene>
<dbReference type="RefSeq" id="WP_108114091.1">
    <property type="nucleotide sequence ID" value="NZ_QBKT01000002.1"/>
</dbReference>
<comment type="caution">
    <text evidence="1">The sequence shown here is derived from an EMBL/GenBank/DDBJ whole genome shotgun (WGS) entry which is preliminary data.</text>
</comment>
<dbReference type="InterPro" id="IPR029074">
    <property type="entry name" value="Imm49"/>
</dbReference>